<gene>
    <name evidence="1" type="ORF">UFOPK2399_00596</name>
</gene>
<proteinExistence type="predicted"/>
<name>A0A6J6NU09_9ZZZZ</name>
<sequence length="174" mass="18631">MRWSRNVSAGAWILRYPLPKRLAPGRYRINVIAQGQDMSRSLSIPVRLTHAAIRAKGKPTVLVVSSGAPRSLPHLSLGAQAKVSVTTAWETADAVFTSRSVAAVVVNVDTQSIALVHSIHILYPNVQIVAVTSDPKRAVRARRFGASAVVLASKNFDAVLSGTLSAIVAQQFGR</sequence>
<accession>A0A6J6NU09</accession>
<dbReference type="AlphaFoldDB" id="A0A6J6NU09"/>
<protein>
    <submittedName>
        <fullName evidence="1">Unannotated protein</fullName>
    </submittedName>
</protein>
<dbReference type="EMBL" id="CAEZXP010000001">
    <property type="protein sequence ID" value="CAB4689462.1"/>
    <property type="molecule type" value="Genomic_DNA"/>
</dbReference>
<evidence type="ECO:0000313" key="1">
    <source>
        <dbReference type="EMBL" id="CAB4689462.1"/>
    </source>
</evidence>
<reference evidence="1" key="1">
    <citation type="submission" date="2020-05" db="EMBL/GenBank/DDBJ databases">
        <authorList>
            <person name="Chiriac C."/>
            <person name="Salcher M."/>
            <person name="Ghai R."/>
            <person name="Kavagutti S V."/>
        </authorList>
    </citation>
    <scope>NUCLEOTIDE SEQUENCE</scope>
</reference>
<organism evidence="1">
    <name type="scientific">freshwater metagenome</name>
    <dbReference type="NCBI Taxonomy" id="449393"/>
    <lineage>
        <taxon>unclassified sequences</taxon>
        <taxon>metagenomes</taxon>
        <taxon>ecological metagenomes</taxon>
    </lineage>
</organism>